<dbReference type="AlphaFoldDB" id="A0A0L8HB81"/>
<sequence length="168" mass="17823">MEPSNNLLAHSSLPFYPAITTSMSAGILTASTGGQETASRSALSGQNAWGTYGNEASLVPHNSCSMSSYSNLQLGATFPMNSKPSYTTFGTSAEYLTNCRQMQLNQLGTLNAMPMRNYPIYGDVYQPGHAASYTNGGFYPDVTPGITAISGREHECRNGPTDSTGQGK</sequence>
<organism evidence="1">
    <name type="scientific">Octopus bimaculoides</name>
    <name type="common">California two-spotted octopus</name>
    <dbReference type="NCBI Taxonomy" id="37653"/>
    <lineage>
        <taxon>Eukaryota</taxon>
        <taxon>Metazoa</taxon>
        <taxon>Spiralia</taxon>
        <taxon>Lophotrochozoa</taxon>
        <taxon>Mollusca</taxon>
        <taxon>Cephalopoda</taxon>
        <taxon>Coleoidea</taxon>
        <taxon>Octopodiformes</taxon>
        <taxon>Octopoda</taxon>
        <taxon>Incirrata</taxon>
        <taxon>Octopodidae</taxon>
        <taxon>Octopus</taxon>
    </lineage>
</organism>
<dbReference type="EMBL" id="KQ418607">
    <property type="protein sequence ID" value="KOF86573.1"/>
    <property type="molecule type" value="Genomic_DNA"/>
</dbReference>
<protein>
    <submittedName>
        <fullName evidence="1">Uncharacterized protein</fullName>
    </submittedName>
</protein>
<name>A0A0L8HB81_OCTBM</name>
<gene>
    <name evidence="1" type="ORF">OCBIM_22018329mg</name>
</gene>
<dbReference type="OrthoDB" id="6159439at2759"/>
<dbReference type="STRING" id="37653.A0A0L8HB81"/>
<reference evidence="1" key="1">
    <citation type="submission" date="2015-07" db="EMBL/GenBank/DDBJ databases">
        <title>MeaNS - Measles Nucleotide Surveillance Program.</title>
        <authorList>
            <person name="Tran T."/>
            <person name="Druce J."/>
        </authorList>
    </citation>
    <scope>NUCLEOTIDE SEQUENCE</scope>
    <source>
        <strain evidence="1">UCB-OBI-ISO-001</strain>
        <tissue evidence="1">Gonad</tissue>
    </source>
</reference>
<accession>A0A0L8HB81</accession>
<evidence type="ECO:0000313" key="1">
    <source>
        <dbReference type="EMBL" id="KOF86573.1"/>
    </source>
</evidence>
<proteinExistence type="predicted"/>